<evidence type="ECO:0000313" key="1">
    <source>
        <dbReference type="EMBL" id="GFA65380.1"/>
    </source>
</evidence>
<organism evidence="1">
    <name type="scientific">Tanacetum cinerariifolium</name>
    <name type="common">Dalmatian daisy</name>
    <name type="synonym">Chrysanthemum cinerariifolium</name>
    <dbReference type="NCBI Taxonomy" id="118510"/>
    <lineage>
        <taxon>Eukaryota</taxon>
        <taxon>Viridiplantae</taxon>
        <taxon>Streptophyta</taxon>
        <taxon>Embryophyta</taxon>
        <taxon>Tracheophyta</taxon>
        <taxon>Spermatophyta</taxon>
        <taxon>Magnoliopsida</taxon>
        <taxon>eudicotyledons</taxon>
        <taxon>Gunneridae</taxon>
        <taxon>Pentapetalae</taxon>
        <taxon>asterids</taxon>
        <taxon>campanulids</taxon>
        <taxon>Asterales</taxon>
        <taxon>Asteraceae</taxon>
        <taxon>Asteroideae</taxon>
        <taxon>Anthemideae</taxon>
        <taxon>Anthemidinae</taxon>
        <taxon>Tanacetum</taxon>
    </lineage>
</organism>
<keyword evidence="1" id="KW-0695">RNA-directed DNA polymerase</keyword>
<keyword evidence="1" id="KW-0548">Nucleotidyltransferase</keyword>
<dbReference type="EMBL" id="BKCJ010462638">
    <property type="protein sequence ID" value="GFA65380.1"/>
    <property type="molecule type" value="Genomic_DNA"/>
</dbReference>
<comment type="caution">
    <text evidence="1">The sequence shown here is derived from an EMBL/GenBank/DDBJ whole genome shotgun (WGS) entry which is preliminary data.</text>
</comment>
<dbReference type="GO" id="GO:0003964">
    <property type="term" value="F:RNA-directed DNA polymerase activity"/>
    <property type="evidence" value="ECO:0007669"/>
    <property type="project" value="UniProtKB-KW"/>
</dbReference>
<sequence length="80" mass="9337">MKHFYLNDDTCFSIDIINEILEEDFNTLLNEGSEILHSIEGTILEEKLFDKFDEFMAMTAVENSASESDKEEPPFEKNHF</sequence>
<proteinExistence type="predicted"/>
<accession>A0A699K1I3</accession>
<name>A0A699K1I3_TANCI</name>
<dbReference type="AlphaFoldDB" id="A0A699K1I3"/>
<keyword evidence="1" id="KW-0808">Transferase</keyword>
<reference evidence="1" key="1">
    <citation type="journal article" date="2019" name="Sci. Rep.">
        <title>Draft genome of Tanacetum cinerariifolium, the natural source of mosquito coil.</title>
        <authorList>
            <person name="Yamashiro T."/>
            <person name="Shiraishi A."/>
            <person name="Satake H."/>
            <person name="Nakayama K."/>
        </authorList>
    </citation>
    <scope>NUCLEOTIDE SEQUENCE</scope>
</reference>
<protein>
    <submittedName>
        <fullName evidence="1">Reverse transcriptase domain-containing protein</fullName>
    </submittedName>
</protein>
<gene>
    <name evidence="1" type="ORF">Tci_637352</name>
</gene>